<keyword evidence="3 5" id="KW-1133">Transmembrane helix</keyword>
<evidence type="ECO:0000313" key="7">
    <source>
        <dbReference type="Proteomes" id="UP000188318"/>
    </source>
</evidence>
<dbReference type="OMA" id="GRYFQLK"/>
<feature type="transmembrane region" description="Helical" evidence="5">
    <location>
        <begin position="176"/>
        <end position="195"/>
    </location>
</feature>
<dbReference type="Proteomes" id="UP000188318">
    <property type="component" value="Unassembled WGS sequence"/>
</dbReference>
<dbReference type="EMBL" id="KV907497">
    <property type="protein sequence ID" value="OOF97388.1"/>
    <property type="molecule type" value="Genomic_DNA"/>
</dbReference>
<evidence type="ECO:0008006" key="8">
    <source>
        <dbReference type="Google" id="ProtNLM"/>
    </source>
</evidence>
<reference evidence="7" key="1">
    <citation type="journal article" date="2017" name="Genome Biol.">
        <title>Comparative genomics reveals high biological diversity and specific adaptations in the industrially and medically important fungal genus Aspergillus.</title>
        <authorList>
            <person name="de Vries R.P."/>
            <person name="Riley R."/>
            <person name="Wiebenga A."/>
            <person name="Aguilar-Osorio G."/>
            <person name="Amillis S."/>
            <person name="Uchima C.A."/>
            <person name="Anderluh G."/>
            <person name="Asadollahi M."/>
            <person name="Askin M."/>
            <person name="Barry K."/>
            <person name="Battaglia E."/>
            <person name="Bayram O."/>
            <person name="Benocci T."/>
            <person name="Braus-Stromeyer S.A."/>
            <person name="Caldana C."/>
            <person name="Canovas D."/>
            <person name="Cerqueira G.C."/>
            <person name="Chen F."/>
            <person name="Chen W."/>
            <person name="Choi C."/>
            <person name="Clum A."/>
            <person name="Dos Santos R.A."/>
            <person name="Damasio A.R."/>
            <person name="Diallinas G."/>
            <person name="Emri T."/>
            <person name="Fekete E."/>
            <person name="Flipphi M."/>
            <person name="Freyberg S."/>
            <person name="Gallo A."/>
            <person name="Gournas C."/>
            <person name="Habgood R."/>
            <person name="Hainaut M."/>
            <person name="Harispe M.L."/>
            <person name="Henrissat B."/>
            <person name="Hilden K.S."/>
            <person name="Hope R."/>
            <person name="Hossain A."/>
            <person name="Karabika E."/>
            <person name="Karaffa L."/>
            <person name="Karanyi Z."/>
            <person name="Krasevec N."/>
            <person name="Kuo A."/>
            <person name="Kusch H."/>
            <person name="LaButti K."/>
            <person name="Lagendijk E.L."/>
            <person name="Lapidus A."/>
            <person name="Levasseur A."/>
            <person name="Lindquist E."/>
            <person name="Lipzen A."/>
            <person name="Logrieco A.F."/>
            <person name="MacCabe A."/>
            <person name="Maekelae M.R."/>
            <person name="Malavazi I."/>
            <person name="Melin P."/>
            <person name="Meyer V."/>
            <person name="Mielnichuk N."/>
            <person name="Miskei M."/>
            <person name="Molnar A.P."/>
            <person name="Mule G."/>
            <person name="Ngan C.Y."/>
            <person name="Orejas M."/>
            <person name="Orosz E."/>
            <person name="Ouedraogo J.P."/>
            <person name="Overkamp K.M."/>
            <person name="Park H.-S."/>
            <person name="Perrone G."/>
            <person name="Piumi F."/>
            <person name="Punt P.J."/>
            <person name="Ram A.F."/>
            <person name="Ramon A."/>
            <person name="Rauscher S."/>
            <person name="Record E."/>
            <person name="Riano-Pachon D.M."/>
            <person name="Robert V."/>
            <person name="Roehrig J."/>
            <person name="Ruller R."/>
            <person name="Salamov A."/>
            <person name="Salih N.S."/>
            <person name="Samson R.A."/>
            <person name="Sandor E."/>
            <person name="Sanguinetti M."/>
            <person name="Schuetze T."/>
            <person name="Sepcic K."/>
            <person name="Shelest E."/>
            <person name="Sherlock G."/>
            <person name="Sophianopoulou V."/>
            <person name="Squina F.M."/>
            <person name="Sun H."/>
            <person name="Susca A."/>
            <person name="Todd R.B."/>
            <person name="Tsang A."/>
            <person name="Unkles S.E."/>
            <person name="van de Wiele N."/>
            <person name="van Rossen-Uffink D."/>
            <person name="Oliveira J.V."/>
            <person name="Vesth T.C."/>
            <person name="Visser J."/>
            <person name="Yu J.-H."/>
            <person name="Zhou M."/>
            <person name="Andersen M.R."/>
            <person name="Archer D.B."/>
            <person name="Baker S.E."/>
            <person name="Benoit I."/>
            <person name="Brakhage A.A."/>
            <person name="Braus G.H."/>
            <person name="Fischer R."/>
            <person name="Frisvad J.C."/>
            <person name="Goldman G.H."/>
            <person name="Houbraken J."/>
            <person name="Oakley B."/>
            <person name="Pocsi I."/>
            <person name="Scazzocchio C."/>
            <person name="Seiboth B."/>
            <person name="vanKuyk P.A."/>
            <person name="Wortman J."/>
            <person name="Dyer P.S."/>
            <person name="Grigoriev I.V."/>
        </authorList>
    </citation>
    <scope>NUCLEOTIDE SEQUENCE [LARGE SCALE GENOMIC DNA]</scope>
    <source>
        <strain evidence="7">ITEM 5010</strain>
    </source>
</reference>
<dbReference type="PANTHER" id="PTHR34292:SF2">
    <property type="entry name" value="OUTER SPORE WALL PROTEIN LDS1"/>
    <property type="match status" value="1"/>
</dbReference>
<keyword evidence="7" id="KW-1185">Reference proteome</keyword>
<dbReference type="VEuPathDB" id="FungiDB:ASPCADRAFT_206215"/>
<evidence type="ECO:0000256" key="4">
    <source>
        <dbReference type="ARBA" id="ARBA00023136"/>
    </source>
</evidence>
<evidence type="ECO:0000313" key="6">
    <source>
        <dbReference type="EMBL" id="OOF97388.1"/>
    </source>
</evidence>
<accession>A0A1R3RSE1</accession>
<evidence type="ECO:0000256" key="5">
    <source>
        <dbReference type="SAM" id="Phobius"/>
    </source>
</evidence>
<keyword evidence="4 5" id="KW-0472">Membrane</keyword>
<dbReference type="GO" id="GO:0005628">
    <property type="term" value="C:prospore membrane"/>
    <property type="evidence" value="ECO:0007669"/>
    <property type="project" value="TreeGrafter"/>
</dbReference>
<proteinExistence type="predicted"/>
<keyword evidence="2 5" id="KW-0812">Transmembrane</keyword>
<dbReference type="STRING" id="602072.A0A1R3RSE1"/>
<name>A0A1R3RSE1_ASPC5</name>
<dbReference type="PANTHER" id="PTHR34292">
    <property type="entry name" value="OUTER SPORE WALL PROTEIN LDS1"/>
    <property type="match status" value="1"/>
</dbReference>
<feature type="transmembrane region" description="Helical" evidence="5">
    <location>
        <begin position="56"/>
        <end position="73"/>
    </location>
</feature>
<protein>
    <recommendedName>
        <fullName evidence="8">Outer spore wall protein RRT8</fullName>
    </recommendedName>
</protein>
<evidence type="ECO:0000256" key="2">
    <source>
        <dbReference type="ARBA" id="ARBA00022692"/>
    </source>
</evidence>
<dbReference type="GO" id="GO:0005619">
    <property type="term" value="C:ascospore wall"/>
    <property type="evidence" value="ECO:0007669"/>
    <property type="project" value="TreeGrafter"/>
</dbReference>
<comment type="subcellular location">
    <subcellularLocation>
        <location evidence="1">Membrane</location>
        <topology evidence="1">Multi-pass membrane protein</topology>
    </subcellularLocation>
</comment>
<sequence length="270" mass="29380">MRDKIKDALVEEAAHDRAVAKAILLSGTYLYPLKGLIYTANHRPLWQPFLSRSGKIITLGLGVTSTMFFFTYAPQAAFMTLTNGAMAPISAALLVLSESSTITTFLARSFLLPDAITDTFDATLLEEGQDALVAQGRTLTSHKTAADAIERLGEKGGVKGVGAVEAFTPHLLLRSLVFLPLNFVPVVGTFMYVYAQGKVYGPALHERFFKLKGWGKKERERWVAGLRGGYTGFGMAAFALEMIPFASIAFAFTNTVGAALWSADLERIMQ</sequence>
<organism evidence="6 7">
    <name type="scientific">Aspergillus carbonarius (strain ITEM 5010)</name>
    <dbReference type="NCBI Taxonomy" id="602072"/>
    <lineage>
        <taxon>Eukaryota</taxon>
        <taxon>Fungi</taxon>
        <taxon>Dikarya</taxon>
        <taxon>Ascomycota</taxon>
        <taxon>Pezizomycotina</taxon>
        <taxon>Eurotiomycetes</taxon>
        <taxon>Eurotiomycetidae</taxon>
        <taxon>Eurotiales</taxon>
        <taxon>Aspergillaceae</taxon>
        <taxon>Aspergillus</taxon>
        <taxon>Aspergillus subgen. Circumdati</taxon>
    </lineage>
</organism>
<dbReference type="GO" id="GO:0005811">
    <property type="term" value="C:lipid droplet"/>
    <property type="evidence" value="ECO:0007669"/>
    <property type="project" value="TreeGrafter"/>
</dbReference>
<evidence type="ECO:0000256" key="3">
    <source>
        <dbReference type="ARBA" id="ARBA00022989"/>
    </source>
</evidence>
<feature type="transmembrane region" description="Helical" evidence="5">
    <location>
        <begin position="242"/>
        <end position="263"/>
    </location>
</feature>
<evidence type="ECO:0000256" key="1">
    <source>
        <dbReference type="ARBA" id="ARBA00004141"/>
    </source>
</evidence>
<dbReference type="AlphaFoldDB" id="A0A1R3RSE1"/>
<gene>
    <name evidence="6" type="ORF">ASPCADRAFT_206215</name>
</gene>
<dbReference type="Pfam" id="PF07264">
    <property type="entry name" value="EI24"/>
    <property type="match status" value="1"/>
</dbReference>
<feature type="transmembrane region" description="Helical" evidence="5">
    <location>
        <begin position="85"/>
        <end position="107"/>
    </location>
</feature>
<dbReference type="InterPro" id="IPR059112">
    <property type="entry name" value="CysZ/EI24"/>
</dbReference>
<dbReference type="OrthoDB" id="10012223at2759"/>
<dbReference type="InterPro" id="IPR052786">
    <property type="entry name" value="Spore_wall_assembly"/>
</dbReference>